<evidence type="ECO:0000256" key="3">
    <source>
        <dbReference type="PROSITE-ProRule" id="PRU00708"/>
    </source>
</evidence>
<accession>A0AAD9TRE4</accession>
<gene>
    <name evidence="4" type="ORF">Ddye_028383</name>
</gene>
<dbReference type="EMBL" id="JANJYI010000008">
    <property type="protein sequence ID" value="KAK2640588.1"/>
    <property type="molecule type" value="Genomic_DNA"/>
</dbReference>
<keyword evidence="2" id="KW-0677">Repeat</keyword>
<keyword evidence="5" id="KW-1185">Reference proteome</keyword>
<evidence type="ECO:0000313" key="4">
    <source>
        <dbReference type="EMBL" id="KAK2640588.1"/>
    </source>
</evidence>
<name>A0AAD9TRE4_9ROSI</name>
<dbReference type="PROSITE" id="PS51375">
    <property type="entry name" value="PPR"/>
    <property type="match status" value="1"/>
</dbReference>
<dbReference type="Pfam" id="PF13041">
    <property type="entry name" value="PPR_2"/>
    <property type="match status" value="1"/>
</dbReference>
<reference evidence="4" key="1">
    <citation type="journal article" date="2023" name="Plant J.">
        <title>Genome sequences and population genomics provide insights into the demographic history, inbreeding, and mutation load of two 'living fossil' tree species of Dipteronia.</title>
        <authorList>
            <person name="Feng Y."/>
            <person name="Comes H.P."/>
            <person name="Chen J."/>
            <person name="Zhu S."/>
            <person name="Lu R."/>
            <person name="Zhang X."/>
            <person name="Li P."/>
            <person name="Qiu J."/>
            <person name="Olsen K.M."/>
            <person name="Qiu Y."/>
        </authorList>
    </citation>
    <scope>NUCLEOTIDE SEQUENCE</scope>
    <source>
        <strain evidence="4">KIB01</strain>
    </source>
</reference>
<organism evidence="4 5">
    <name type="scientific">Dipteronia dyeriana</name>
    <dbReference type="NCBI Taxonomy" id="168575"/>
    <lineage>
        <taxon>Eukaryota</taxon>
        <taxon>Viridiplantae</taxon>
        <taxon>Streptophyta</taxon>
        <taxon>Embryophyta</taxon>
        <taxon>Tracheophyta</taxon>
        <taxon>Spermatophyta</taxon>
        <taxon>Magnoliopsida</taxon>
        <taxon>eudicotyledons</taxon>
        <taxon>Gunneridae</taxon>
        <taxon>Pentapetalae</taxon>
        <taxon>rosids</taxon>
        <taxon>malvids</taxon>
        <taxon>Sapindales</taxon>
        <taxon>Sapindaceae</taxon>
        <taxon>Hippocastanoideae</taxon>
        <taxon>Acereae</taxon>
        <taxon>Dipteronia</taxon>
    </lineage>
</organism>
<dbReference type="Proteomes" id="UP001280121">
    <property type="component" value="Unassembled WGS sequence"/>
</dbReference>
<dbReference type="PANTHER" id="PTHR47941">
    <property type="entry name" value="PENTATRICOPEPTIDE REPEAT-CONTAINING PROTEIN 3, MITOCHONDRIAL"/>
    <property type="match status" value="1"/>
</dbReference>
<evidence type="ECO:0000256" key="1">
    <source>
        <dbReference type="ARBA" id="ARBA00007626"/>
    </source>
</evidence>
<proteinExistence type="inferred from homology"/>
<evidence type="ECO:0000256" key="2">
    <source>
        <dbReference type="ARBA" id="ARBA00022737"/>
    </source>
</evidence>
<protein>
    <recommendedName>
        <fullName evidence="6">Pentatricopeptide repeat-containing protein</fullName>
    </recommendedName>
</protein>
<evidence type="ECO:0008006" key="6">
    <source>
        <dbReference type="Google" id="ProtNLM"/>
    </source>
</evidence>
<dbReference type="InterPro" id="IPR002885">
    <property type="entry name" value="PPR_rpt"/>
</dbReference>
<evidence type="ECO:0000313" key="5">
    <source>
        <dbReference type="Proteomes" id="UP001280121"/>
    </source>
</evidence>
<dbReference type="NCBIfam" id="TIGR00756">
    <property type="entry name" value="PPR"/>
    <property type="match status" value="1"/>
</dbReference>
<dbReference type="InterPro" id="IPR011990">
    <property type="entry name" value="TPR-like_helical_dom_sf"/>
</dbReference>
<dbReference type="AlphaFoldDB" id="A0AAD9TRE4"/>
<feature type="repeat" description="PPR" evidence="3">
    <location>
        <begin position="9"/>
        <end position="43"/>
    </location>
</feature>
<sequence length="129" mass="14448">MASFNIQPNRITYTVMIDGHCKLGNMKEAATLLHEMAKKGIVPDDITYNVFMNRNCKEGNMEDVVEYAIKCQVCLQNTSRFQRIKGGCFHFFDTEKSESTFRIIIVGASGPKGDLAKTTILLEETCGTN</sequence>
<comment type="caution">
    <text evidence="4">The sequence shown here is derived from an EMBL/GenBank/DDBJ whole genome shotgun (WGS) entry which is preliminary data.</text>
</comment>
<dbReference type="Gene3D" id="1.25.40.10">
    <property type="entry name" value="Tetratricopeptide repeat domain"/>
    <property type="match status" value="1"/>
</dbReference>
<comment type="similarity">
    <text evidence="1">Belongs to the PPR family. P subfamily.</text>
</comment>